<dbReference type="OrthoDB" id="416222at2759"/>
<evidence type="ECO:0000256" key="14">
    <source>
        <dbReference type="ARBA" id="ARBA00023295"/>
    </source>
</evidence>
<dbReference type="AlphaFoldDB" id="A0A8H3G918"/>
<comment type="catalytic activity">
    <reaction evidence="1">
        <text>Hydrolysis of terminal, non-reducing beta-D-glucosyl residues with release of beta-D-glucose.</text>
        <dbReference type="EC" id="3.2.1.21"/>
    </reaction>
</comment>
<dbReference type="SUPFAM" id="SSF51445">
    <property type="entry name" value="(Trans)glycosidases"/>
    <property type="match status" value="1"/>
</dbReference>
<dbReference type="InterPro" id="IPR001764">
    <property type="entry name" value="Glyco_hydro_3_N"/>
</dbReference>
<dbReference type="Gene3D" id="3.20.20.300">
    <property type="entry name" value="Glycoside hydrolase, family 3, N-terminal domain"/>
    <property type="match status" value="1"/>
</dbReference>
<comment type="pathway">
    <text evidence="3">Glycan metabolism; cellulose degradation.</text>
</comment>
<dbReference type="PANTHER" id="PTHR42715">
    <property type="entry name" value="BETA-GLUCOSIDASE"/>
    <property type="match status" value="1"/>
</dbReference>
<keyword evidence="10 22" id="KW-1133">Transmembrane helix</keyword>
<dbReference type="FunFam" id="3.40.50.1700:FF:000003">
    <property type="entry name" value="Probable beta-glucosidase"/>
    <property type="match status" value="1"/>
</dbReference>
<dbReference type="GO" id="GO:0005886">
    <property type="term" value="C:plasma membrane"/>
    <property type="evidence" value="ECO:0007669"/>
    <property type="project" value="UniProtKB-SubCell"/>
</dbReference>
<feature type="region of interest" description="Disordered" evidence="21">
    <location>
        <begin position="1"/>
        <end position="40"/>
    </location>
</feature>
<dbReference type="EMBL" id="CAJPDS010000097">
    <property type="protein sequence ID" value="CAF9937034.1"/>
    <property type="molecule type" value="Genomic_DNA"/>
</dbReference>
<evidence type="ECO:0000256" key="5">
    <source>
        <dbReference type="ARBA" id="ARBA00012744"/>
    </source>
</evidence>
<keyword evidence="13" id="KW-0119">Carbohydrate metabolism</keyword>
<dbReference type="SMART" id="SM01217">
    <property type="entry name" value="Fn3_like"/>
    <property type="match status" value="1"/>
</dbReference>
<sequence>MSAHEDNEHSRQGLLKENSIPLRPSVDQTSRSSSDLDDEFNELQFDQDRETRFRNGRRWPWVAKFRRIISGEGPSYQGERRAVHRPSRSSKIRGCLYRRRICLAITGILVAGFIILASGGALWVYKTAPEDGQSPPWYPAPLGGSVSQWEKSYQKAQAMVERMTLIDKVNVTSGTGWSQDLCVGNTAPANTVGFPALCLQDGPLGLRFVDHSTAFPAGVTVGATWNKELMYRRGKAHGTEAKGKGVNVLLGPSMGPFGRMPAGGRNWEGFGPDPVLQGIAAAQTIKGIQDVGVMATAKHFIANEQEHFRQSFEWGLPNAISSNIDDRTLHELYLWPFAESVRAGVASVMCSYNMVNNSYACGNSKLMNGILKDELGFQGFIQSDWLAQRSGVASALAGLDMTMPGDGLGWMDGKSLFGSELTKAVLNTSVPMERINDMVTRVVAAWYQLRQDNTTDWPPPPPNGTGGPNFSSWTEDKIGRVHQGSDDSSTAVVNQFVKVQDDHGKIARQVAAEGTVLVKNDGNILPLSRKGGTPSSGNKKYNIGIYGSDAALNPKGLNVCPDRSCNGGTLASGWGSGAVEFPYLISPVQALTSSFSNKSVTLSSVPIDTIPTRTAPLAPSAKPENQDLCLAFAGSIAGEGFESWDGIRGDRNDLHLDNHGDALIANIADSCNGPVIVVVHAVGPVILDDWISHPKIRAVLLANLPGEESGNALADVLFGDVDASGRLPYTVGKSLEDYGPGGQVLYYPNGVIPQQDFDEGLLVDYRYFDAKNITPRYPFGYGLSYTTFTFSNLTLTSLAPRTPLPAPRPDTLPPPTYPTTLPDPKQALFPKPFRKLKRRVYPYLNSLRSIRKATYPYPVGYHTAQNLSQAGGAEGGNPDLYTPLLSINVTVSNTGSRTGKAVVQLYVGMPTGVVDGVTGERISFPPRLLRAFEKVEVEKGGSRVVEMRLGRKDLSYWSVGAQNWVLPEGAIEIVVGASSRDEGVREVWGG</sequence>
<feature type="domain" description="Fibronectin type III-like" evidence="23">
    <location>
        <begin position="901"/>
        <end position="979"/>
    </location>
</feature>
<keyword evidence="9" id="KW-0735">Signal-anchor</keyword>
<name>A0A8H3G918_9LECA</name>
<dbReference type="Pfam" id="PF14310">
    <property type="entry name" value="Fn3-like"/>
    <property type="match status" value="1"/>
</dbReference>
<dbReference type="Gene3D" id="3.40.50.1700">
    <property type="entry name" value="Glycoside hydrolase family 3 C-terminal domain"/>
    <property type="match status" value="1"/>
</dbReference>
<evidence type="ECO:0000256" key="16">
    <source>
        <dbReference type="ARBA" id="ARBA00024983"/>
    </source>
</evidence>
<evidence type="ECO:0000256" key="8">
    <source>
        <dbReference type="ARBA" id="ARBA00022801"/>
    </source>
</evidence>
<keyword evidence="7 22" id="KW-0812">Transmembrane</keyword>
<dbReference type="Proteomes" id="UP000664521">
    <property type="component" value="Unassembled WGS sequence"/>
</dbReference>
<evidence type="ECO:0000313" key="25">
    <source>
        <dbReference type="Proteomes" id="UP000664521"/>
    </source>
</evidence>
<gene>
    <name evidence="24" type="ORF">HETSPECPRED_010535</name>
</gene>
<dbReference type="GO" id="GO:0009251">
    <property type="term" value="P:glucan catabolic process"/>
    <property type="evidence" value="ECO:0007669"/>
    <property type="project" value="TreeGrafter"/>
</dbReference>
<evidence type="ECO:0000256" key="15">
    <source>
        <dbReference type="ARBA" id="ARBA00023326"/>
    </source>
</evidence>
<evidence type="ECO:0000256" key="6">
    <source>
        <dbReference type="ARBA" id="ARBA00022475"/>
    </source>
</evidence>
<comment type="caution">
    <text evidence="24">The sequence shown here is derived from an EMBL/GenBank/DDBJ whole genome shotgun (WGS) entry which is preliminary data.</text>
</comment>
<feature type="compositionally biased region" description="Basic and acidic residues" evidence="21">
    <location>
        <begin position="1"/>
        <end position="11"/>
    </location>
</feature>
<dbReference type="GO" id="GO:0008422">
    <property type="term" value="F:beta-glucosidase activity"/>
    <property type="evidence" value="ECO:0007669"/>
    <property type="project" value="UniProtKB-EC"/>
</dbReference>
<evidence type="ECO:0000256" key="1">
    <source>
        <dbReference type="ARBA" id="ARBA00000448"/>
    </source>
</evidence>
<dbReference type="PRINTS" id="PR00133">
    <property type="entry name" value="GLHYDRLASE3"/>
</dbReference>
<dbReference type="SUPFAM" id="SSF52279">
    <property type="entry name" value="Beta-D-glucan exohydrolase, C-terminal domain"/>
    <property type="match status" value="1"/>
</dbReference>
<dbReference type="Pfam" id="PF00933">
    <property type="entry name" value="Glyco_hydro_3"/>
    <property type="match status" value="1"/>
</dbReference>
<feature type="transmembrane region" description="Helical" evidence="22">
    <location>
        <begin position="101"/>
        <end position="125"/>
    </location>
</feature>
<evidence type="ECO:0000256" key="3">
    <source>
        <dbReference type="ARBA" id="ARBA00004987"/>
    </source>
</evidence>
<comment type="subcellular location">
    <subcellularLocation>
        <location evidence="2">Cell membrane</location>
        <topology evidence="2">Single-pass type II membrane protein</topology>
    </subcellularLocation>
</comment>
<dbReference type="InterPro" id="IPR002772">
    <property type="entry name" value="Glyco_hydro_3_C"/>
</dbReference>
<dbReference type="InterPro" id="IPR036881">
    <property type="entry name" value="Glyco_hydro_3_C_sf"/>
</dbReference>
<accession>A0A8H3G918</accession>
<dbReference type="InterPro" id="IPR036962">
    <property type="entry name" value="Glyco_hydro_3_N_sf"/>
</dbReference>
<evidence type="ECO:0000256" key="12">
    <source>
        <dbReference type="ARBA" id="ARBA00023180"/>
    </source>
</evidence>
<evidence type="ECO:0000256" key="2">
    <source>
        <dbReference type="ARBA" id="ARBA00004401"/>
    </source>
</evidence>
<dbReference type="EC" id="3.2.1.21" evidence="5"/>
<evidence type="ECO:0000259" key="23">
    <source>
        <dbReference type="SMART" id="SM01217"/>
    </source>
</evidence>
<organism evidence="24 25">
    <name type="scientific">Heterodermia speciosa</name>
    <dbReference type="NCBI Taxonomy" id="116794"/>
    <lineage>
        <taxon>Eukaryota</taxon>
        <taxon>Fungi</taxon>
        <taxon>Dikarya</taxon>
        <taxon>Ascomycota</taxon>
        <taxon>Pezizomycotina</taxon>
        <taxon>Lecanoromycetes</taxon>
        <taxon>OSLEUM clade</taxon>
        <taxon>Lecanoromycetidae</taxon>
        <taxon>Caliciales</taxon>
        <taxon>Physciaceae</taxon>
        <taxon>Heterodermia</taxon>
    </lineage>
</organism>
<dbReference type="InterPro" id="IPR050288">
    <property type="entry name" value="Cellulose_deg_GH3"/>
</dbReference>
<dbReference type="Gene3D" id="2.60.40.10">
    <property type="entry name" value="Immunoglobulins"/>
    <property type="match status" value="1"/>
</dbReference>
<keyword evidence="25" id="KW-1185">Reference proteome</keyword>
<comment type="function">
    <text evidence="16">Beta-glucosidases are one of a number of cellulolytic enzymes involved in the degradation of cellulosic biomass. Catalyzes the last step releasing glucose from the inhibitory cellobiose.</text>
</comment>
<keyword evidence="6" id="KW-1003">Cell membrane</keyword>
<dbReference type="InterPro" id="IPR017853">
    <property type="entry name" value="GH"/>
</dbReference>
<evidence type="ECO:0000256" key="7">
    <source>
        <dbReference type="ARBA" id="ARBA00022692"/>
    </source>
</evidence>
<dbReference type="InterPro" id="IPR026891">
    <property type="entry name" value="Fn3-like"/>
</dbReference>
<evidence type="ECO:0000256" key="13">
    <source>
        <dbReference type="ARBA" id="ARBA00023277"/>
    </source>
</evidence>
<keyword evidence="12" id="KW-0325">Glycoprotein</keyword>
<evidence type="ECO:0000256" key="21">
    <source>
        <dbReference type="SAM" id="MobiDB-lite"/>
    </source>
</evidence>
<dbReference type="FunFam" id="3.20.20.300:FF:000002">
    <property type="entry name" value="Probable beta-glucosidase"/>
    <property type="match status" value="1"/>
</dbReference>
<dbReference type="InterPro" id="IPR013783">
    <property type="entry name" value="Ig-like_fold"/>
</dbReference>
<keyword evidence="14" id="KW-0326">Glycosidase</keyword>
<comment type="similarity">
    <text evidence="4">Belongs to the glycosyl hydrolase 3 family.</text>
</comment>
<dbReference type="Pfam" id="PF01915">
    <property type="entry name" value="Glyco_hydro_3_C"/>
    <property type="match status" value="1"/>
</dbReference>
<evidence type="ECO:0000256" key="17">
    <source>
        <dbReference type="ARBA" id="ARBA00039576"/>
    </source>
</evidence>
<reference evidence="24" key="1">
    <citation type="submission" date="2021-03" db="EMBL/GenBank/DDBJ databases">
        <authorList>
            <person name="Tagirdzhanova G."/>
        </authorList>
    </citation>
    <scope>NUCLEOTIDE SEQUENCE</scope>
</reference>
<protein>
    <recommendedName>
        <fullName evidence="17">Probable beta-glucosidase E</fullName>
        <ecNumber evidence="5">3.2.1.21</ecNumber>
    </recommendedName>
    <alternativeName>
        <fullName evidence="18">Beta-D-glucoside glucohydrolase E</fullName>
    </alternativeName>
    <alternativeName>
        <fullName evidence="19">Cellobiase E</fullName>
    </alternativeName>
    <alternativeName>
        <fullName evidence="20">Gentiobiase E</fullName>
    </alternativeName>
</protein>
<evidence type="ECO:0000256" key="9">
    <source>
        <dbReference type="ARBA" id="ARBA00022968"/>
    </source>
</evidence>
<proteinExistence type="inferred from homology"/>
<keyword evidence="8" id="KW-0378">Hydrolase</keyword>
<evidence type="ECO:0000256" key="10">
    <source>
        <dbReference type="ARBA" id="ARBA00022989"/>
    </source>
</evidence>
<evidence type="ECO:0000256" key="22">
    <source>
        <dbReference type="SAM" id="Phobius"/>
    </source>
</evidence>
<keyword evidence="11 22" id="KW-0472">Membrane</keyword>
<evidence type="ECO:0000256" key="18">
    <source>
        <dbReference type="ARBA" id="ARBA00041269"/>
    </source>
</evidence>
<evidence type="ECO:0000256" key="20">
    <source>
        <dbReference type="ARBA" id="ARBA00041811"/>
    </source>
</evidence>
<evidence type="ECO:0000313" key="24">
    <source>
        <dbReference type="EMBL" id="CAF9937034.1"/>
    </source>
</evidence>
<evidence type="ECO:0000256" key="4">
    <source>
        <dbReference type="ARBA" id="ARBA00005336"/>
    </source>
</evidence>
<feature type="region of interest" description="Disordered" evidence="21">
    <location>
        <begin position="453"/>
        <end position="475"/>
    </location>
</feature>
<evidence type="ECO:0000256" key="11">
    <source>
        <dbReference type="ARBA" id="ARBA00023136"/>
    </source>
</evidence>
<keyword evidence="15" id="KW-0624">Polysaccharide degradation</keyword>
<evidence type="ECO:0000256" key="19">
    <source>
        <dbReference type="ARBA" id="ARBA00041599"/>
    </source>
</evidence>
<dbReference type="PANTHER" id="PTHR42715:SF20">
    <property type="entry name" value="BETA-GLUCOSIDASE E-RELATED"/>
    <property type="match status" value="1"/>
</dbReference>